<dbReference type="Pfam" id="PF03713">
    <property type="entry name" value="DUF305"/>
    <property type="match status" value="1"/>
</dbReference>
<name>A0A4R4QIH5_9ACTN</name>
<dbReference type="AlphaFoldDB" id="A0A4R4QIH5"/>
<sequence length="214" mass="22421">MKHITRVHVAATLTLAAGLALAGCGNSDNAQPGGSTSSSSMPGMNHETMAPTTAATMTAPVDHNDSDVEFATGMIPHHRQAVEMADMALKQAKSASVKQLATAIKAAQDPEIQQMSGWLTGWGKPVPSPGMSHSMPGGGMMTEQEMTDLGKASGAAFDRMWVQMMIKHHQGAVAMAKTEQSSGESAKAIELAKKIEAAQNAEIATMQKLLNQLP</sequence>
<dbReference type="EMBL" id="SMKA01000004">
    <property type="protein sequence ID" value="TDC35022.1"/>
    <property type="molecule type" value="Genomic_DNA"/>
</dbReference>
<keyword evidence="5" id="KW-1185">Reference proteome</keyword>
<feature type="region of interest" description="Disordered" evidence="1">
    <location>
        <begin position="29"/>
        <end position="48"/>
    </location>
</feature>
<dbReference type="InterPro" id="IPR005183">
    <property type="entry name" value="DUF305_CopM-like"/>
</dbReference>
<keyword evidence="2" id="KW-0732">Signal</keyword>
<dbReference type="InterPro" id="IPR012347">
    <property type="entry name" value="Ferritin-like"/>
</dbReference>
<feature type="signal peptide" evidence="2">
    <location>
        <begin position="1"/>
        <end position="22"/>
    </location>
</feature>
<feature type="domain" description="DUF305" evidence="3">
    <location>
        <begin position="67"/>
        <end position="210"/>
    </location>
</feature>
<evidence type="ECO:0000259" key="3">
    <source>
        <dbReference type="Pfam" id="PF03713"/>
    </source>
</evidence>
<proteinExistence type="predicted"/>
<evidence type="ECO:0000256" key="1">
    <source>
        <dbReference type="SAM" id="MobiDB-lite"/>
    </source>
</evidence>
<dbReference type="PROSITE" id="PS51257">
    <property type="entry name" value="PROKAR_LIPOPROTEIN"/>
    <property type="match status" value="1"/>
</dbReference>
<evidence type="ECO:0000256" key="2">
    <source>
        <dbReference type="SAM" id="SignalP"/>
    </source>
</evidence>
<feature type="chain" id="PRO_5039664895" evidence="2">
    <location>
        <begin position="23"/>
        <end position="214"/>
    </location>
</feature>
<reference evidence="4 5" key="1">
    <citation type="submission" date="2019-03" db="EMBL/GenBank/DDBJ databases">
        <title>Draft genome sequences of novel Actinobacteria.</title>
        <authorList>
            <person name="Sahin N."/>
            <person name="Ay H."/>
            <person name="Saygin H."/>
        </authorList>
    </citation>
    <scope>NUCLEOTIDE SEQUENCE [LARGE SCALE GENOMIC DNA]</scope>
    <source>
        <strain evidence="4 5">JCM 30547</strain>
    </source>
</reference>
<dbReference type="Gene3D" id="1.20.1260.10">
    <property type="match status" value="1"/>
</dbReference>
<feature type="compositionally biased region" description="Low complexity" evidence="1">
    <location>
        <begin position="32"/>
        <end position="48"/>
    </location>
</feature>
<dbReference type="PANTHER" id="PTHR36933">
    <property type="entry name" value="SLL0788 PROTEIN"/>
    <property type="match status" value="1"/>
</dbReference>
<dbReference type="PANTHER" id="PTHR36933:SF1">
    <property type="entry name" value="SLL0788 PROTEIN"/>
    <property type="match status" value="1"/>
</dbReference>
<dbReference type="Proteomes" id="UP000295075">
    <property type="component" value="Unassembled WGS sequence"/>
</dbReference>
<evidence type="ECO:0000313" key="4">
    <source>
        <dbReference type="EMBL" id="TDC35022.1"/>
    </source>
</evidence>
<accession>A0A4R4QIH5</accession>
<dbReference type="RefSeq" id="WP_132400971.1">
    <property type="nucleotide sequence ID" value="NZ_SMKA01000004.1"/>
</dbReference>
<protein>
    <submittedName>
        <fullName evidence="4">DUF305 domain-containing protein</fullName>
    </submittedName>
</protein>
<evidence type="ECO:0000313" key="5">
    <source>
        <dbReference type="Proteomes" id="UP000295075"/>
    </source>
</evidence>
<dbReference type="OrthoDB" id="26872at2"/>
<organism evidence="4 5">
    <name type="scientific">Kribbella albertanoniae</name>
    <dbReference type="NCBI Taxonomy" id="1266829"/>
    <lineage>
        <taxon>Bacteria</taxon>
        <taxon>Bacillati</taxon>
        <taxon>Actinomycetota</taxon>
        <taxon>Actinomycetes</taxon>
        <taxon>Propionibacteriales</taxon>
        <taxon>Kribbellaceae</taxon>
        <taxon>Kribbella</taxon>
    </lineage>
</organism>
<comment type="caution">
    <text evidence="4">The sequence shown here is derived from an EMBL/GenBank/DDBJ whole genome shotgun (WGS) entry which is preliminary data.</text>
</comment>
<gene>
    <name evidence="4" type="ORF">E1261_02260</name>
</gene>